<evidence type="ECO:0000256" key="3">
    <source>
        <dbReference type="ARBA" id="ARBA00022692"/>
    </source>
</evidence>
<dbReference type="EMBL" id="WBMO01000005">
    <property type="protein sequence ID" value="MDV2477752.1"/>
    <property type="molecule type" value="Genomic_DNA"/>
</dbReference>
<evidence type="ECO:0000256" key="5">
    <source>
        <dbReference type="ARBA" id="ARBA00023015"/>
    </source>
</evidence>
<dbReference type="PANTHER" id="PTHR37461:SF1">
    <property type="entry name" value="ANTI-SIGMA-K FACTOR RSKA"/>
    <property type="match status" value="1"/>
</dbReference>
<evidence type="ECO:0000256" key="10">
    <source>
        <dbReference type="SAM" id="Phobius"/>
    </source>
</evidence>
<dbReference type="PANTHER" id="PTHR37461">
    <property type="entry name" value="ANTI-SIGMA-K FACTOR RSKA"/>
    <property type="match status" value="1"/>
</dbReference>
<dbReference type="Pfam" id="PF22618">
    <property type="entry name" value="RskA_N"/>
    <property type="match status" value="1"/>
</dbReference>
<keyword evidence="7" id="KW-0804">Transcription</keyword>
<evidence type="ECO:0000256" key="6">
    <source>
        <dbReference type="ARBA" id="ARBA00023136"/>
    </source>
</evidence>
<evidence type="ECO:0000256" key="2">
    <source>
        <dbReference type="ARBA" id="ARBA00022475"/>
    </source>
</evidence>
<feature type="domain" description="Anti-sigma-K factor RskA N-terminal" evidence="12">
    <location>
        <begin position="14"/>
        <end position="61"/>
    </location>
</feature>
<sequence length="251" mass="25837">MTNSTHAEFGGDVLLDFAAVYALDAVSDAERREIDARVAAASPEVAAEFEREVREIREAMAQVSRVGAVEPPDRVRQSLLETIGTAGTSDSDTATPAPISLAQHRNRRRNFLLAAAAAVVVVVGGIGIGSQIRHEVAPPTSTQVFAADDVRTTSGAIEGGGTATVVYSKEVDAGVLVMNNVTPPSEGTVYQMWLIGPEGATSAGTMTPADVAPSTTAVLDDISGATALGFSVEPTGGSTQPSSIFAELPLS</sequence>
<comment type="caution">
    <text evidence="13">The sequence shown here is derived from an EMBL/GenBank/DDBJ whole genome shotgun (WGS) entry which is preliminary data.</text>
</comment>
<evidence type="ECO:0000256" key="1">
    <source>
        <dbReference type="ARBA" id="ARBA00004162"/>
    </source>
</evidence>
<protein>
    <recommendedName>
        <fullName evidence="9">Regulator of SigK</fullName>
    </recommendedName>
    <alternativeName>
        <fullName evidence="8">Sigma-K anti-sigma factor RskA</fullName>
    </alternativeName>
</protein>
<keyword evidence="3 10" id="KW-0812">Transmembrane</keyword>
<accession>A0ABU3WUR5</accession>
<feature type="transmembrane region" description="Helical" evidence="10">
    <location>
        <begin position="111"/>
        <end position="132"/>
    </location>
</feature>
<keyword evidence="14" id="KW-1185">Reference proteome</keyword>
<proteinExistence type="predicted"/>
<comment type="subcellular location">
    <subcellularLocation>
        <location evidence="1">Cell membrane</location>
        <topology evidence="1">Single-pass membrane protein</topology>
    </subcellularLocation>
</comment>
<keyword evidence="2" id="KW-1003">Cell membrane</keyword>
<dbReference type="Proteomes" id="UP001275440">
    <property type="component" value="Unassembled WGS sequence"/>
</dbReference>
<dbReference type="InterPro" id="IPR018764">
    <property type="entry name" value="RskA_C"/>
</dbReference>
<evidence type="ECO:0000259" key="11">
    <source>
        <dbReference type="Pfam" id="PF10099"/>
    </source>
</evidence>
<evidence type="ECO:0000256" key="4">
    <source>
        <dbReference type="ARBA" id="ARBA00022989"/>
    </source>
</evidence>
<dbReference type="InterPro" id="IPR041916">
    <property type="entry name" value="Anti_sigma_zinc_sf"/>
</dbReference>
<dbReference type="Gene3D" id="1.10.10.1320">
    <property type="entry name" value="Anti-sigma factor, zinc-finger domain"/>
    <property type="match status" value="1"/>
</dbReference>
<feature type="domain" description="Anti-sigma K factor RskA C-terminal" evidence="11">
    <location>
        <begin position="113"/>
        <end position="242"/>
    </location>
</feature>
<keyword evidence="4 10" id="KW-1133">Transmembrane helix</keyword>
<keyword evidence="5" id="KW-0805">Transcription regulation</keyword>
<evidence type="ECO:0000256" key="9">
    <source>
        <dbReference type="ARBA" id="ARBA00030803"/>
    </source>
</evidence>
<dbReference type="InterPro" id="IPR053877">
    <property type="entry name" value="RskA_N"/>
</dbReference>
<evidence type="ECO:0000256" key="7">
    <source>
        <dbReference type="ARBA" id="ARBA00023163"/>
    </source>
</evidence>
<reference evidence="13 14" key="1">
    <citation type="submission" date="2019-10" db="EMBL/GenBank/DDBJ databases">
        <title>Draft Genome Assembly of Rhodococcus zopfii DSM44189.</title>
        <authorList>
            <person name="Sutton J.M."/>
            <person name="Akob D.M."/>
            <person name="Bushman T.J."/>
        </authorList>
    </citation>
    <scope>NUCLEOTIDE SEQUENCE [LARGE SCALE GENOMIC DNA]</scope>
    <source>
        <strain evidence="13 14">DSM 44189</strain>
    </source>
</reference>
<evidence type="ECO:0000313" key="14">
    <source>
        <dbReference type="Proteomes" id="UP001275440"/>
    </source>
</evidence>
<keyword evidence="6 10" id="KW-0472">Membrane</keyword>
<dbReference type="Pfam" id="PF10099">
    <property type="entry name" value="RskA_C"/>
    <property type="match status" value="1"/>
</dbReference>
<gene>
    <name evidence="13" type="ORF">F8M49_24495</name>
</gene>
<organism evidence="13 14">
    <name type="scientific">Rhodococcus zopfii</name>
    <dbReference type="NCBI Taxonomy" id="43772"/>
    <lineage>
        <taxon>Bacteria</taxon>
        <taxon>Bacillati</taxon>
        <taxon>Actinomycetota</taxon>
        <taxon>Actinomycetes</taxon>
        <taxon>Mycobacteriales</taxon>
        <taxon>Nocardiaceae</taxon>
        <taxon>Rhodococcus</taxon>
    </lineage>
</organism>
<evidence type="ECO:0000256" key="8">
    <source>
        <dbReference type="ARBA" id="ARBA00029829"/>
    </source>
</evidence>
<dbReference type="InterPro" id="IPR051474">
    <property type="entry name" value="Anti-sigma-K/W_factor"/>
</dbReference>
<evidence type="ECO:0000259" key="12">
    <source>
        <dbReference type="Pfam" id="PF22618"/>
    </source>
</evidence>
<name>A0ABU3WUR5_9NOCA</name>
<evidence type="ECO:0000313" key="13">
    <source>
        <dbReference type="EMBL" id="MDV2477752.1"/>
    </source>
</evidence>